<comment type="caution">
    <text evidence="3">The sequence shown here is derived from an EMBL/GenBank/DDBJ whole genome shotgun (WGS) entry which is preliminary data.</text>
</comment>
<name>A0AAN9V8Z2_9PEZI</name>
<reference evidence="3 4" key="1">
    <citation type="submission" date="2024-02" db="EMBL/GenBank/DDBJ databases">
        <title>De novo assembly and annotation of 12 fungi associated with fruit tree decline syndrome in Ontario, Canada.</title>
        <authorList>
            <person name="Sulman M."/>
            <person name="Ellouze W."/>
            <person name="Ilyukhin E."/>
        </authorList>
    </citation>
    <scope>NUCLEOTIDE SEQUENCE [LARGE SCALE GENOMIC DNA]</scope>
    <source>
        <strain evidence="3 4">M11/M66-122</strain>
    </source>
</reference>
<keyword evidence="4" id="KW-1185">Reference proteome</keyword>
<protein>
    <recommendedName>
        <fullName evidence="2">EthD domain-containing protein</fullName>
    </recommendedName>
</protein>
<dbReference type="InterPro" id="IPR009799">
    <property type="entry name" value="EthD_dom"/>
</dbReference>
<dbReference type="Gene3D" id="3.30.70.100">
    <property type="match status" value="1"/>
</dbReference>
<organism evidence="3 4">
    <name type="scientific">Diatrype stigma</name>
    <dbReference type="NCBI Taxonomy" id="117547"/>
    <lineage>
        <taxon>Eukaryota</taxon>
        <taxon>Fungi</taxon>
        <taxon>Dikarya</taxon>
        <taxon>Ascomycota</taxon>
        <taxon>Pezizomycotina</taxon>
        <taxon>Sordariomycetes</taxon>
        <taxon>Xylariomycetidae</taxon>
        <taxon>Xylariales</taxon>
        <taxon>Diatrypaceae</taxon>
        <taxon>Diatrype</taxon>
    </lineage>
</organism>
<dbReference type="SUPFAM" id="SSF54909">
    <property type="entry name" value="Dimeric alpha+beta barrel"/>
    <property type="match status" value="1"/>
</dbReference>
<dbReference type="Proteomes" id="UP001320420">
    <property type="component" value="Unassembled WGS sequence"/>
</dbReference>
<evidence type="ECO:0000259" key="2">
    <source>
        <dbReference type="Pfam" id="PF07110"/>
    </source>
</evidence>
<feature type="domain" description="EthD" evidence="2">
    <location>
        <begin position="18"/>
        <end position="100"/>
    </location>
</feature>
<dbReference type="InterPro" id="IPR011008">
    <property type="entry name" value="Dimeric_a/b-barrel"/>
</dbReference>
<proteinExistence type="inferred from homology"/>
<evidence type="ECO:0000313" key="4">
    <source>
        <dbReference type="Proteomes" id="UP001320420"/>
    </source>
</evidence>
<dbReference type="AlphaFoldDB" id="A0AAN9V8Z2"/>
<dbReference type="GO" id="GO:0016491">
    <property type="term" value="F:oxidoreductase activity"/>
    <property type="evidence" value="ECO:0007669"/>
    <property type="project" value="InterPro"/>
</dbReference>
<dbReference type="EMBL" id="JAKJXP020000011">
    <property type="protein sequence ID" value="KAK7755708.1"/>
    <property type="molecule type" value="Genomic_DNA"/>
</dbReference>
<accession>A0AAN9V8Z2</accession>
<comment type="similarity">
    <text evidence="1">Belongs to the tpcK family.</text>
</comment>
<gene>
    <name evidence="3" type="ORF">SLS62_002319</name>
</gene>
<dbReference type="Pfam" id="PF07110">
    <property type="entry name" value="EthD"/>
    <property type="match status" value="1"/>
</dbReference>
<evidence type="ECO:0000256" key="1">
    <source>
        <dbReference type="ARBA" id="ARBA00005986"/>
    </source>
</evidence>
<sequence>MAKPERVLRLFGSYYRNEGVSEEEFHEFMSRRHGVESAKIHEKYGILKYQMAFSTKSTRELAASLKLPYPVTENDMLIEYYFKDLDSLLAISADEDFKALHVEAEPYIRSEATQVTLTWIEVYLEDGKLVNIDSEGKSTQPSFAELSDIKVSDKPLSKYY</sequence>
<evidence type="ECO:0000313" key="3">
    <source>
        <dbReference type="EMBL" id="KAK7755708.1"/>
    </source>
</evidence>